<comment type="caution">
    <text evidence="1">The sequence shown here is derived from an EMBL/GenBank/DDBJ whole genome shotgun (WGS) entry which is preliminary data.</text>
</comment>
<protein>
    <submittedName>
        <fullName evidence="1">Peptidase M28</fullName>
    </submittedName>
</protein>
<reference evidence="1 2" key="2">
    <citation type="journal article" date="2016" name="Genome Announc.">
        <title>Draft Genome Sequence of Oceanobacillus picturae Heshi-B3, Isolated from Fermented Rice Bran in a Traditional Japanese Seafood Dish.</title>
        <authorList>
            <person name="Akuzawa S."/>
            <person name="Nagaoka J."/>
            <person name="Kanekatsu M."/>
            <person name="Kanesaki Y."/>
            <person name="Suzuki T."/>
        </authorList>
    </citation>
    <scope>NUCLEOTIDE SEQUENCE [LARGE SCALE GENOMIC DNA]</scope>
    <source>
        <strain evidence="1 2">Heshi-B3</strain>
    </source>
</reference>
<accession>A0A0U9HBV7</accession>
<sequence>MINTSVRTRLENFKIITPFYSPFSIIGLGGDFIMEKKLSGHIAGFGTLTDMERMGKIIMASLLMLARVS</sequence>
<dbReference type="EMBL" id="BBXV01000049">
    <property type="protein sequence ID" value="GAQ19552.1"/>
    <property type="molecule type" value="Genomic_DNA"/>
</dbReference>
<name>A0A0U9HBV7_9BACI</name>
<proteinExistence type="predicted"/>
<reference evidence="2" key="1">
    <citation type="submission" date="2015-07" db="EMBL/GenBank/DDBJ databases">
        <title>Draft Genome Sequence of Oceanobacillus picturae Heshi-B3 that Was Isolated from Fermented Rice Bran with Aging Salted Mackerel, Which Was Named Heshiko as Traditional Fermented Seafood in Japan.</title>
        <authorList>
            <person name="Akuzawa S."/>
            <person name="Nakagawa J."/>
            <person name="Kanekatsu T."/>
            <person name="Kanesaki Y."/>
            <person name="Suzuki T."/>
        </authorList>
    </citation>
    <scope>NUCLEOTIDE SEQUENCE [LARGE SCALE GENOMIC DNA]</scope>
    <source>
        <strain evidence="2">Heshi-B3</strain>
    </source>
</reference>
<evidence type="ECO:0000313" key="1">
    <source>
        <dbReference type="EMBL" id="GAQ19552.1"/>
    </source>
</evidence>
<organism evidence="1 2">
    <name type="scientific">Oceanobacillus picturae</name>
    <dbReference type="NCBI Taxonomy" id="171693"/>
    <lineage>
        <taxon>Bacteria</taxon>
        <taxon>Bacillati</taxon>
        <taxon>Bacillota</taxon>
        <taxon>Bacilli</taxon>
        <taxon>Bacillales</taxon>
        <taxon>Bacillaceae</taxon>
        <taxon>Oceanobacillus</taxon>
    </lineage>
</organism>
<dbReference type="Proteomes" id="UP000052946">
    <property type="component" value="Unassembled WGS sequence"/>
</dbReference>
<gene>
    <name evidence="1" type="ORF">OPHB3_3521</name>
</gene>
<evidence type="ECO:0000313" key="2">
    <source>
        <dbReference type="Proteomes" id="UP000052946"/>
    </source>
</evidence>
<dbReference type="AlphaFoldDB" id="A0A0U9HBV7"/>